<evidence type="ECO:0000259" key="15">
    <source>
        <dbReference type="PROSITE" id="PS51449"/>
    </source>
</evidence>
<evidence type="ECO:0000256" key="5">
    <source>
        <dbReference type="ARBA" id="ARBA00022679"/>
    </source>
</evidence>
<dbReference type="SMART" id="SM00729">
    <property type="entry name" value="Elp3"/>
    <property type="match status" value="1"/>
</dbReference>
<reference evidence="17 18" key="1">
    <citation type="submission" date="2018-11" db="EMBL/GenBank/DDBJ databases">
        <title>Parancylomarina longa gen. nov., sp. nov., isolated from sediments of southern Okinawa.</title>
        <authorList>
            <person name="Fu T."/>
        </authorList>
    </citation>
    <scope>NUCLEOTIDE SEQUENCE [LARGE SCALE GENOMIC DNA]</scope>
    <source>
        <strain evidence="17 18">T3-2 S1-C</strain>
    </source>
</reference>
<comment type="function">
    <text evidence="2">Catalyzes the methylthiolation of N6-(dimethylallyl)adenosine (i(6)A), leading to the formation of 2-methylthio-N6-(dimethylallyl)adenosine (ms(2)i(6)A) at position 37 in tRNAs that read codons beginning with uridine.</text>
</comment>
<dbReference type="GO" id="GO:0046872">
    <property type="term" value="F:metal ion binding"/>
    <property type="evidence" value="ECO:0007669"/>
    <property type="project" value="UniProtKB-KW"/>
</dbReference>
<dbReference type="SFLD" id="SFLDG01061">
    <property type="entry name" value="methylthiotransferase"/>
    <property type="match status" value="1"/>
</dbReference>
<keyword evidence="9" id="KW-0411">Iron-sulfur</keyword>
<keyword evidence="8" id="KW-0408">Iron</keyword>
<keyword evidence="6" id="KW-0949">S-adenosyl-L-methionine</keyword>
<evidence type="ECO:0000259" key="14">
    <source>
        <dbReference type="PROSITE" id="PS50926"/>
    </source>
</evidence>
<keyword evidence="3" id="KW-0004">4Fe-4S</keyword>
<dbReference type="GO" id="GO:0005829">
    <property type="term" value="C:cytosol"/>
    <property type="evidence" value="ECO:0007669"/>
    <property type="project" value="TreeGrafter"/>
</dbReference>
<evidence type="ECO:0000256" key="1">
    <source>
        <dbReference type="ARBA" id="ARBA00001966"/>
    </source>
</evidence>
<dbReference type="InterPro" id="IPR020612">
    <property type="entry name" value="Methylthiotransferase_CS"/>
</dbReference>
<keyword evidence="18" id="KW-1185">Reference proteome</keyword>
<dbReference type="FunFam" id="3.80.30.20:FF:000001">
    <property type="entry name" value="tRNA-2-methylthio-N(6)-dimethylallyladenosine synthase 2"/>
    <property type="match status" value="1"/>
</dbReference>
<dbReference type="Pfam" id="PF00919">
    <property type="entry name" value="UPF0004"/>
    <property type="match status" value="1"/>
</dbReference>
<dbReference type="Gene3D" id="3.80.30.20">
    <property type="entry name" value="tm_1862 like domain"/>
    <property type="match status" value="1"/>
</dbReference>
<evidence type="ECO:0000256" key="10">
    <source>
        <dbReference type="ARBA" id="ARBA00033765"/>
    </source>
</evidence>
<keyword evidence="7" id="KW-0479">Metal-binding</keyword>
<evidence type="ECO:0000256" key="6">
    <source>
        <dbReference type="ARBA" id="ARBA00022691"/>
    </source>
</evidence>
<dbReference type="FunFam" id="3.40.50.12160:FF:000003">
    <property type="entry name" value="CDK5 regulatory subunit-associated protein 1"/>
    <property type="match status" value="1"/>
</dbReference>
<feature type="domain" description="Radical SAM core" evidence="16">
    <location>
        <begin position="140"/>
        <end position="375"/>
    </location>
</feature>
<dbReference type="Proteomes" id="UP000282985">
    <property type="component" value="Unassembled WGS sequence"/>
</dbReference>
<name>A0A434AES6_9BACT</name>
<dbReference type="PANTHER" id="PTHR43020:SF2">
    <property type="entry name" value="MITOCHONDRIAL TRNA METHYLTHIOTRANSFERASE CDK5RAP1"/>
    <property type="match status" value="1"/>
</dbReference>
<dbReference type="InterPro" id="IPR006638">
    <property type="entry name" value="Elp3/MiaA/NifB-like_rSAM"/>
</dbReference>
<gene>
    <name evidence="17" type="primary">miaB</name>
    <name evidence="17" type="ORF">DLK05_16170</name>
</gene>
<dbReference type="SUPFAM" id="SSF102114">
    <property type="entry name" value="Radical SAM enzymes"/>
    <property type="match status" value="1"/>
</dbReference>
<dbReference type="Pfam" id="PF01938">
    <property type="entry name" value="TRAM"/>
    <property type="match status" value="1"/>
</dbReference>
<comment type="caution">
    <text evidence="17">The sequence shown here is derived from an EMBL/GenBank/DDBJ whole genome shotgun (WGS) entry which is preliminary data.</text>
</comment>
<dbReference type="SFLD" id="SFLDS00029">
    <property type="entry name" value="Radical_SAM"/>
    <property type="match status" value="1"/>
</dbReference>
<dbReference type="PROSITE" id="PS51918">
    <property type="entry name" value="RADICAL_SAM"/>
    <property type="match status" value="1"/>
</dbReference>
<evidence type="ECO:0000256" key="4">
    <source>
        <dbReference type="ARBA" id="ARBA00022490"/>
    </source>
</evidence>
<dbReference type="Pfam" id="PF04055">
    <property type="entry name" value="Radical_SAM"/>
    <property type="match status" value="1"/>
</dbReference>
<dbReference type="PROSITE" id="PS01278">
    <property type="entry name" value="MTTASE_RADICAL"/>
    <property type="match status" value="1"/>
</dbReference>
<dbReference type="EC" id="2.8.4.3" evidence="10"/>
<evidence type="ECO:0000256" key="8">
    <source>
        <dbReference type="ARBA" id="ARBA00023004"/>
    </source>
</evidence>
<keyword evidence="5 17" id="KW-0808">Transferase</keyword>
<organism evidence="17 18">
    <name type="scientific">Ancylomarina longa</name>
    <dbReference type="NCBI Taxonomy" id="2487017"/>
    <lineage>
        <taxon>Bacteria</taxon>
        <taxon>Pseudomonadati</taxon>
        <taxon>Bacteroidota</taxon>
        <taxon>Bacteroidia</taxon>
        <taxon>Marinilabiliales</taxon>
        <taxon>Marinifilaceae</taxon>
        <taxon>Ancylomarina</taxon>
    </lineage>
</organism>
<dbReference type="InterPro" id="IPR005839">
    <property type="entry name" value="Methylthiotransferase"/>
</dbReference>
<evidence type="ECO:0000256" key="7">
    <source>
        <dbReference type="ARBA" id="ARBA00022723"/>
    </source>
</evidence>
<evidence type="ECO:0000256" key="12">
    <source>
        <dbReference type="ARBA" id="ARBA00080698"/>
    </source>
</evidence>
<sequence length="447" mass="51237">MKYHLVSLGCQMNASDGERVRSVIEKMGYQWTDNEEEANLIGILACSVRQKAIDKVYSKIHKWNLWKNKRNLITFVSGCILPSDIEKFLKLFDIIFQMKDLPNLPELIQQYGISTPVGLSSGFDSQNENITEFWNVTPNYASKFEAFVPIQNGCDKFCSFCAVPYTRGREVSRPSNAIISEVIDLVEKGFRTITLLGQNVNSYGLDKNGDEINFPSLLRRIGELGNNLNKQFWVYFTSPHPRDMTDEVIEVIADYPCLAKQIHLPIQSGDNKVLIHMNRKHGIEKYRQIVNSIRRLIPEATLFTDIIVGFTGENEEQFENTRRAIEEFQYNMAYIAMYSPRPGALSHRWFDDVSLDVKKKRHHQLTEDLKTHSRNYNSRMIGKNFRVLVKDKARHEGYLAGLTEGKINVRFLSDNMSLIGNFADIKITSAADFSIEGDLVTINENVV</sequence>
<dbReference type="EMBL" id="RJJX01000038">
    <property type="protein sequence ID" value="RUT72884.1"/>
    <property type="molecule type" value="Genomic_DNA"/>
</dbReference>
<feature type="domain" description="MTTase N-terminal" evidence="15">
    <location>
        <begin position="1"/>
        <end position="113"/>
    </location>
</feature>
<evidence type="ECO:0000313" key="18">
    <source>
        <dbReference type="Proteomes" id="UP000282985"/>
    </source>
</evidence>
<dbReference type="CDD" id="cd01335">
    <property type="entry name" value="Radical_SAM"/>
    <property type="match status" value="1"/>
</dbReference>
<evidence type="ECO:0000256" key="3">
    <source>
        <dbReference type="ARBA" id="ARBA00022485"/>
    </source>
</evidence>
<dbReference type="PANTHER" id="PTHR43020">
    <property type="entry name" value="CDK5 REGULATORY SUBUNIT-ASSOCIATED PROTEIN 1"/>
    <property type="match status" value="1"/>
</dbReference>
<dbReference type="GO" id="GO:0051539">
    <property type="term" value="F:4 iron, 4 sulfur cluster binding"/>
    <property type="evidence" value="ECO:0007669"/>
    <property type="project" value="UniProtKB-KW"/>
</dbReference>
<dbReference type="PROSITE" id="PS51449">
    <property type="entry name" value="MTTASE_N"/>
    <property type="match status" value="1"/>
</dbReference>
<dbReference type="NCBIfam" id="TIGR00089">
    <property type="entry name" value="MiaB/RimO family radical SAM methylthiotransferase"/>
    <property type="match status" value="1"/>
</dbReference>
<dbReference type="InterPro" id="IPR002792">
    <property type="entry name" value="TRAM_dom"/>
</dbReference>
<dbReference type="OrthoDB" id="9805215at2"/>
<evidence type="ECO:0000256" key="11">
    <source>
        <dbReference type="ARBA" id="ARBA00068570"/>
    </source>
</evidence>
<keyword evidence="4" id="KW-0963">Cytoplasm</keyword>
<protein>
    <recommendedName>
        <fullName evidence="11">tRNA-2-methylthio-N(6)-dimethylallyladenosine synthase</fullName>
        <ecNumber evidence="10">2.8.4.3</ecNumber>
    </recommendedName>
    <alternativeName>
        <fullName evidence="13">(Dimethylallyl)adenosine tRNA methylthiotransferase MiaB</fullName>
    </alternativeName>
    <alternativeName>
        <fullName evidence="12">tRNA-i(6)A37 methylthiotransferase</fullName>
    </alternativeName>
</protein>
<comment type="cofactor">
    <cofactor evidence="1">
        <name>[4Fe-4S] cluster</name>
        <dbReference type="ChEBI" id="CHEBI:49883"/>
    </cofactor>
</comment>
<feature type="domain" description="TRAM" evidence="14">
    <location>
        <begin position="378"/>
        <end position="441"/>
    </location>
</feature>
<evidence type="ECO:0000259" key="16">
    <source>
        <dbReference type="PROSITE" id="PS51918"/>
    </source>
</evidence>
<proteinExistence type="predicted"/>
<dbReference type="InterPro" id="IPR013848">
    <property type="entry name" value="Methylthiotransferase_N"/>
</dbReference>
<dbReference type="PROSITE" id="PS50926">
    <property type="entry name" value="TRAM"/>
    <property type="match status" value="1"/>
</dbReference>
<dbReference type="Gene3D" id="3.40.50.12160">
    <property type="entry name" value="Methylthiotransferase, N-terminal domain"/>
    <property type="match status" value="1"/>
</dbReference>
<dbReference type="InterPro" id="IPR023404">
    <property type="entry name" value="rSAM_horseshoe"/>
</dbReference>
<dbReference type="AlphaFoldDB" id="A0A434AES6"/>
<dbReference type="InterPro" id="IPR058240">
    <property type="entry name" value="rSAM_sf"/>
</dbReference>
<accession>A0A434AES6</accession>
<evidence type="ECO:0000256" key="9">
    <source>
        <dbReference type="ARBA" id="ARBA00023014"/>
    </source>
</evidence>
<evidence type="ECO:0000313" key="17">
    <source>
        <dbReference type="EMBL" id="RUT72884.1"/>
    </source>
</evidence>
<dbReference type="RefSeq" id="WP_127344999.1">
    <property type="nucleotide sequence ID" value="NZ_RJJX01000038.1"/>
</dbReference>
<dbReference type="InterPro" id="IPR007197">
    <property type="entry name" value="rSAM"/>
</dbReference>
<evidence type="ECO:0000256" key="2">
    <source>
        <dbReference type="ARBA" id="ARBA00003234"/>
    </source>
</evidence>
<evidence type="ECO:0000256" key="13">
    <source>
        <dbReference type="ARBA" id="ARBA00081141"/>
    </source>
</evidence>
<dbReference type="InterPro" id="IPR038135">
    <property type="entry name" value="Methylthiotransferase_N_sf"/>
</dbReference>
<dbReference type="NCBIfam" id="TIGR01574">
    <property type="entry name" value="miaB-methiolase"/>
    <property type="match status" value="1"/>
</dbReference>
<dbReference type="GO" id="GO:0035597">
    <property type="term" value="F:tRNA-2-methylthio-N(6)-dimethylallyladenosine(37) synthase activity"/>
    <property type="evidence" value="ECO:0007669"/>
    <property type="project" value="UniProtKB-EC"/>
</dbReference>
<dbReference type="SFLD" id="SFLDG01082">
    <property type="entry name" value="B12-binding_domain_containing"/>
    <property type="match status" value="1"/>
</dbReference>